<protein>
    <submittedName>
        <fullName evidence="2">Uncharacterized protein</fullName>
    </submittedName>
</protein>
<accession>A0A9W7PZP3</accession>
<comment type="caution">
    <text evidence="2">The sequence shown here is derived from an EMBL/GenBank/DDBJ whole genome shotgun (WGS) entry which is preliminary data.</text>
</comment>
<reference evidence="2 3" key="1">
    <citation type="submission" date="2018-08" db="EMBL/GenBank/DDBJ databases">
        <title>Bacillus phenotypic plasticity.</title>
        <authorList>
            <person name="Hurtado E."/>
        </authorList>
    </citation>
    <scope>NUCLEOTIDE SEQUENCE [LARGE SCALE GENOMIC DNA]</scope>
    <source>
        <strain evidence="2 3">111b</strain>
    </source>
</reference>
<gene>
    <name evidence="2" type="ORF">DX932_29375</name>
</gene>
<dbReference type="EMBL" id="QSMZ01000044">
    <property type="protein sequence ID" value="KAA6450277.1"/>
    <property type="molecule type" value="Genomic_DNA"/>
</dbReference>
<proteinExistence type="predicted"/>
<dbReference type="RefSeq" id="WP_044822348.1">
    <property type="nucleotide sequence ID" value="NZ_QSMZ01000044.1"/>
</dbReference>
<name>A0A9W7PZP3_BACCE</name>
<keyword evidence="1" id="KW-0732">Signal</keyword>
<evidence type="ECO:0000313" key="3">
    <source>
        <dbReference type="Proteomes" id="UP000323321"/>
    </source>
</evidence>
<dbReference type="Proteomes" id="UP000323321">
    <property type="component" value="Unassembled WGS sequence"/>
</dbReference>
<feature type="chain" id="PRO_5040874777" evidence="1">
    <location>
        <begin position="37"/>
        <end position="150"/>
    </location>
</feature>
<evidence type="ECO:0000256" key="1">
    <source>
        <dbReference type="SAM" id="SignalP"/>
    </source>
</evidence>
<dbReference type="AlphaFoldDB" id="A0A9W7PZP3"/>
<evidence type="ECO:0000313" key="2">
    <source>
        <dbReference type="EMBL" id="KAA6450277.1"/>
    </source>
</evidence>
<organism evidence="2 3">
    <name type="scientific">Bacillus cereus</name>
    <dbReference type="NCBI Taxonomy" id="1396"/>
    <lineage>
        <taxon>Bacteria</taxon>
        <taxon>Bacillati</taxon>
        <taxon>Bacillota</taxon>
        <taxon>Bacilli</taxon>
        <taxon>Bacillales</taxon>
        <taxon>Bacillaceae</taxon>
        <taxon>Bacillus</taxon>
        <taxon>Bacillus cereus group</taxon>
    </lineage>
</organism>
<sequence>MKQFNHSVIMKKFVGVTLASAIGFSGLGVFGTSVHAAEYTNDVAINQLVKVEDMSLKQLQEAIQQKNDPFINQVKIFINKHFQEAEFLWGKVSNPLKTTIVDLLIGDEKDYSKKVDAGLKNHFKEVPALLKFASPGFLKDLIKLLDYLPE</sequence>
<feature type="signal peptide" evidence="1">
    <location>
        <begin position="1"/>
        <end position="36"/>
    </location>
</feature>